<dbReference type="GeneID" id="27135336"/>
<keyword evidence="1" id="KW-0812">Transmembrane</keyword>
<keyword evidence="1" id="KW-1133">Transmembrane helix</keyword>
<evidence type="ECO:0000256" key="1">
    <source>
        <dbReference type="SAM" id="Phobius"/>
    </source>
</evidence>
<keyword evidence="3" id="KW-1185">Reference proteome</keyword>
<accession>A0A0X1KNB4</accession>
<evidence type="ECO:0000313" key="3">
    <source>
        <dbReference type="Proteomes" id="UP000062043"/>
    </source>
</evidence>
<dbReference type="EMBL" id="CP007140">
    <property type="protein sequence ID" value="AJC72747.1"/>
    <property type="molecule type" value="Genomic_DNA"/>
</dbReference>
<feature type="transmembrane region" description="Helical" evidence="1">
    <location>
        <begin position="198"/>
        <end position="219"/>
    </location>
</feature>
<evidence type="ECO:0000313" key="2">
    <source>
        <dbReference type="EMBL" id="AJC72747.1"/>
    </source>
</evidence>
<feature type="transmembrane region" description="Helical" evidence="1">
    <location>
        <begin position="14"/>
        <end position="35"/>
    </location>
</feature>
<dbReference type="RefSeq" id="WP_062372006.1">
    <property type="nucleotide sequence ID" value="NZ_CP007140.1"/>
</dbReference>
<gene>
    <name evidence="2" type="ORF">X802_06655</name>
</gene>
<proteinExistence type="predicted"/>
<feature type="transmembrane region" description="Helical" evidence="1">
    <location>
        <begin position="87"/>
        <end position="111"/>
    </location>
</feature>
<organism evidence="2 3">
    <name type="scientific">Thermococcus guaymasensis DSM 11113</name>
    <dbReference type="NCBI Taxonomy" id="1432656"/>
    <lineage>
        <taxon>Archaea</taxon>
        <taxon>Methanobacteriati</taxon>
        <taxon>Methanobacteriota</taxon>
        <taxon>Thermococci</taxon>
        <taxon>Thermococcales</taxon>
        <taxon>Thermococcaceae</taxon>
        <taxon>Thermococcus</taxon>
    </lineage>
</organism>
<protein>
    <submittedName>
        <fullName evidence="2">Uncharacterized protein</fullName>
    </submittedName>
</protein>
<dbReference type="OrthoDB" id="101101at2157"/>
<dbReference type="STRING" id="1432656.X802_06655"/>
<dbReference type="Proteomes" id="UP000062043">
    <property type="component" value="Chromosome"/>
</dbReference>
<dbReference type="KEGG" id="tgy:X802_06655"/>
<dbReference type="AlphaFoldDB" id="A0A0X1KNB4"/>
<name>A0A0X1KNB4_9EURY</name>
<keyword evidence="1" id="KW-0472">Membrane</keyword>
<sequence length="225" mass="24729">MPMWKAVKWYLRGLFPPVTTAVLFLFMFGTAYFSLASIKNQGPGQFVTLMEYIFLPVYGVLIASHIMRDSRTTVFELSIFNGPATVYWVRVLIVALGLAPGIIGIATMSWLRGYNSFAISLLLKLPVYTAFAAIIASILDSLAGSITFFILTSAIPMSFRVLIQNNGSTGGIMGLLAYLFAPMTSVEFSRALTISRTMGYAVLLATSLILVLLGYVAFLRREYSP</sequence>
<feature type="transmembrane region" description="Helical" evidence="1">
    <location>
        <begin position="47"/>
        <end position="67"/>
    </location>
</feature>
<dbReference type="PATRIC" id="fig|1432656.3.peg.1292"/>
<reference evidence="2 3" key="1">
    <citation type="submission" date="2014-01" db="EMBL/GenBank/DDBJ databases">
        <title>Genome sequencing of Thermococcus guaymasensis.</title>
        <authorList>
            <person name="Zhang X."/>
            <person name="Alvare G."/>
            <person name="Fristensky B."/>
            <person name="Chen L."/>
            <person name="Suen T."/>
            <person name="Chen Q."/>
            <person name="Ma K."/>
        </authorList>
    </citation>
    <scope>NUCLEOTIDE SEQUENCE [LARGE SCALE GENOMIC DNA]</scope>
    <source>
        <strain evidence="2 3">DSM 11113</strain>
    </source>
</reference>